<feature type="transmembrane region" description="Helical" evidence="10">
    <location>
        <begin position="168"/>
        <end position="188"/>
    </location>
</feature>
<gene>
    <name evidence="12" type="ORF">QH73_0016470</name>
</gene>
<dbReference type="AlphaFoldDB" id="A0A9X5E6J5"/>
<dbReference type="InterPro" id="IPR038354">
    <property type="entry name" value="VKOR_sf"/>
</dbReference>
<evidence type="ECO:0000313" key="12">
    <source>
        <dbReference type="EMBL" id="NHC36221.1"/>
    </source>
</evidence>
<dbReference type="Pfam" id="PF07884">
    <property type="entry name" value="VKOR"/>
    <property type="match status" value="1"/>
</dbReference>
<keyword evidence="8" id="KW-1015">Disulfide bond</keyword>
<dbReference type="InterPro" id="IPR036249">
    <property type="entry name" value="Thioredoxin-like_sf"/>
</dbReference>
<dbReference type="CDD" id="cd12916">
    <property type="entry name" value="VKOR_1"/>
    <property type="match status" value="1"/>
</dbReference>
<proteinExistence type="inferred from homology"/>
<evidence type="ECO:0000259" key="11">
    <source>
        <dbReference type="SMART" id="SM00756"/>
    </source>
</evidence>
<evidence type="ECO:0000256" key="5">
    <source>
        <dbReference type="ARBA" id="ARBA00022989"/>
    </source>
</evidence>
<keyword evidence="13" id="KW-1185">Reference proteome</keyword>
<dbReference type="RefSeq" id="WP_039717097.1">
    <property type="nucleotide sequence ID" value="NZ_JTJC03000004.1"/>
</dbReference>
<dbReference type="Gene3D" id="1.20.1440.130">
    <property type="entry name" value="VKOR domain"/>
    <property type="match status" value="1"/>
</dbReference>
<evidence type="ECO:0000256" key="2">
    <source>
        <dbReference type="ARBA" id="ARBA00006214"/>
    </source>
</evidence>
<dbReference type="PANTHER" id="PTHR34573">
    <property type="entry name" value="VKC DOMAIN-CONTAINING PROTEIN"/>
    <property type="match status" value="1"/>
</dbReference>
<dbReference type="SMART" id="SM00756">
    <property type="entry name" value="VKc"/>
    <property type="match status" value="1"/>
</dbReference>
<evidence type="ECO:0000256" key="10">
    <source>
        <dbReference type="SAM" id="Phobius"/>
    </source>
</evidence>
<evidence type="ECO:0000256" key="1">
    <source>
        <dbReference type="ARBA" id="ARBA00004141"/>
    </source>
</evidence>
<dbReference type="InterPro" id="IPR012932">
    <property type="entry name" value="VKOR"/>
</dbReference>
<comment type="subcellular location">
    <subcellularLocation>
        <location evidence="1">Membrane</location>
        <topology evidence="1">Multi-pass membrane protein</topology>
    </subcellularLocation>
</comment>
<keyword evidence="7 10" id="KW-0472">Membrane</keyword>
<dbReference type="GO" id="GO:0048038">
    <property type="term" value="F:quinone binding"/>
    <property type="evidence" value="ECO:0007669"/>
    <property type="project" value="UniProtKB-KW"/>
</dbReference>
<dbReference type="Gene3D" id="3.40.30.10">
    <property type="entry name" value="Glutaredoxin"/>
    <property type="match status" value="1"/>
</dbReference>
<feature type="domain" description="Vitamin K epoxide reductase" evidence="11">
    <location>
        <begin position="11"/>
        <end position="160"/>
    </location>
</feature>
<dbReference type="EMBL" id="JTJC03000004">
    <property type="protein sequence ID" value="NHC36221.1"/>
    <property type="molecule type" value="Genomic_DNA"/>
</dbReference>
<keyword evidence="9" id="KW-0676">Redox-active center</keyword>
<dbReference type="GO" id="GO:0016020">
    <property type="term" value="C:membrane"/>
    <property type="evidence" value="ECO:0007669"/>
    <property type="project" value="UniProtKB-SubCell"/>
</dbReference>
<keyword evidence="3 10" id="KW-0812">Transmembrane</keyword>
<evidence type="ECO:0000256" key="6">
    <source>
        <dbReference type="ARBA" id="ARBA00023002"/>
    </source>
</evidence>
<reference evidence="12 13" key="1">
    <citation type="journal article" date="2015" name="Genome Announc.">
        <title>Draft Genome Sequence of the Terrestrial Cyanobacterium Scytonema millei VB511283, Isolated from Eastern India.</title>
        <authorList>
            <person name="Sen D."/>
            <person name="Chandrababunaidu M.M."/>
            <person name="Singh D."/>
            <person name="Sanghi N."/>
            <person name="Ghorai A."/>
            <person name="Mishra G.P."/>
            <person name="Madduluri M."/>
            <person name="Adhikary S.P."/>
            <person name="Tripathy S."/>
        </authorList>
    </citation>
    <scope>NUCLEOTIDE SEQUENCE [LARGE SCALE GENOMIC DNA]</scope>
    <source>
        <strain evidence="12 13">VB511283</strain>
    </source>
</reference>
<protein>
    <submittedName>
        <fullName evidence="12">Vitamin K epoxide reductase family protein</fullName>
    </submittedName>
</protein>
<dbReference type="OrthoDB" id="185994at2"/>
<evidence type="ECO:0000256" key="4">
    <source>
        <dbReference type="ARBA" id="ARBA00022719"/>
    </source>
</evidence>
<comment type="caution">
    <text evidence="12">The sequence shown here is derived from an EMBL/GenBank/DDBJ whole genome shotgun (WGS) entry which is preliminary data.</text>
</comment>
<evidence type="ECO:0000313" key="13">
    <source>
        <dbReference type="Proteomes" id="UP000031532"/>
    </source>
</evidence>
<evidence type="ECO:0000256" key="7">
    <source>
        <dbReference type="ARBA" id="ARBA00023136"/>
    </source>
</evidence>
<comment type="similarity">
    <text evidence="2">Belongs to the VKOR family.</text>
</comment>
<evidence type="ECO:0000256" key="8">
    <source>
        <dbReference type="ARBA" id="ARBA00023157"/>
    </source>
</evidence>
<feature type="transmembrane region" description="Helical" evidence="10">
    <location>
        <begin position="135"/>
        <end position="156"/>
    </location>
</feature>
<evidence type="ECO:0000256" key="3">
    <source>
        <dbReference type="ARBA" id="ARBA00022692"/>
    </source>
</evidence>
<dbReference type="PANTHER" id="PTHR34573:SF1">
    <property type="entry name" value="VITAMIN K EPOXIDE REDUCTASE DOMAIN-CONTAINING PROTEIN"/>
    <property type="match status" value="1"/>
</dbReference>
<feature type="transmembrane region" description="Helical" evidence="10">
    <location>
        <begin position="108"/>
        <end position="129"/>
    </location>
</feature>
<evidence type="ECO:0000256" key="9">
    <source>
        <dbReference type="ARBA" id="ARBA00023284"/>
    </source>
</evidence>
<organism evidence="12 13">
    <name type="scientific">Scytonema millei VB511283</name>
    <dbReference type="NCBI Taxonomy" id="1245923"/>
    <lineage>
        <taxon>Bacteria</taxon>
        <taxon>Bacillati</taxon>
        <taxon>Cyanobacteriota</taxon>
        <taxon>Cyanophyceae</taxon>
        <taxon>Nostocales</taxon>
        <taxon>Scytonemataceae</taxon>
        <taxon>Scytonema</taxon>
    </lineage>
</organism>
<accession>A0A9X5E6J5</accession>
<dbReference type="InterPro" id="IPR044698">
    <property type="entry name" value="VKOR/LTO1"/>
</dbReference>
<keyword evidence="6" id="KW-0560">Oxidoreductase</keyword>
<dbReference type="Proteomes" id="UP000031532">
    <property type="component" value="Unassembled WGS sequence"/>
</dbReference>
<dbReference type="SUPFAM" id="SSF52833">
    <property type="entry name" value="Thioredoxin-like"/>
    <property type="match status" value="1"/>
</dbReference>
<sequence>MIRRRSTPWIHRWSRPAIAAIAGVGALVTGYLTIEKLMGRTPGCLASAGAEASSSCADVLSSPWATVFGLPLALFGCLAYASMVVFALTPLAVNPNQNKALRSQLENVTWMLLLAGAIAMSVFSGYLMYVLFAKINAFCLYCIASALFSVSMLTLTLLGRSWEDVGQILFTALIVGMVTLIGTLAVYADVEKPNNTTTAQQVQLEPAGDPIPGVGWQITTTSGESEIALAKHLKEIGAKEYIAWWCPHCHEQKQLFGKEAYSYINHIECAPPKAKKLAPECEAAKIQSFPTWEINGKQYAGVKSLKELAEISGYKGQTNFKNFPNAFQ</sequence>
<name>A0A9X5E6J5_9CYAN</name>
<feature type="transmembrane region" description="Helical" evidence="10">
    <location>
        <begin position="68"/>
        <end position="88"/>
    </location>
</feature>
<keyword evidence="4" id="KW-0874">Quinone</keyword>
<keyword evidence="5 10" id="KW-1133">Transmembrane helix</keyword>
<feature type="transmembrane region" description="Helical" evidence="10">
    <location>
        <begin position="12"/>
        <end position="32"/>
    </location>
</feature>
<dbReference type="GO" id="GO:0016491">
    <property type="term" value="F:oxidoreductase activity"/>
    <property type="evidence" value="ECO:0007669"/>
    <property type="project" value="UniProtKB-KW"/>
</dbReference>